<dbReference type="Gene3D" id="2.60.40.150">
    <property type="entry name" value="C2 domain"/>
    <property type="match status" value="1"/>
</dbReference>
<organism evidence="2 3">
    <name type="scientific">Parastrongyloides trichosuri</name>
    <name type="common">Possum-specific nematode worm</name>
    <dbReference type="NCBI Taxonomy" id="131310"/>
    <lineage>
        <taxon>Eukaryota</taxon>
        <taxon>Metazoa</taxon>
        <taxon>Ecdysozoa</taxon>
        <taxon>Nematoda</taxon>
        <taxon>Chromadorea</taxon>
        <taxon>Rhabditida</taxon>
        <taxon>Tylenchina</taxon>
        <taxon>Panagrolaimomorpha</taxon>
        <taxon>Strongyloidoidea</taxon>
        <taxon>Strongyloididae</taxon>
        <taxon>Parastrongyloides</taxon>
    </lineage>
</organism>
<evidence type="ECO:0000313" key="2">
    <source>
        <dbReference type="Proteomes" id="UP000038045"/>
    </source>
</evidence>
<evidence type="ECO:0000313" key="3">
    <source>
        <dbReference type="WBParaSite" id="PTRK_0000802100.1"/>
    </source>
</evidence>
<dbReference type="SUPFAM" id="SSF49562">
    <property type="entry name" value="C2 domain (Calcium/lipid-binding domain, CaLB)"/>
    <property type="match status" value="1"/>
</dbReference>
<dbReference type="Proteomes" id="UP000038045">
    <property type="component" value="Unplaced"/>
</dbReference>
<dbReference type="AlphaFoldDB" id="A0A0N4ZJB6"/>
<dbReference type="STRING" id="131310.A0A0N4ZJB6"/>
<feature type="domain" description="C2" evidence="1">
    <location>
        <begin position="1"/>
        <end position="117"/>
    </location>
</feature>
<proteinExistence type="predicted"/>
<dbReference type="SMART" id="SM00239">
    <property type="entry name" value="C2"/>
    <property type="match status" value="1"/>
</dbReference>
<name>A0A0N4ZJB6_PARTI</name>
<evidence type="ECO:0000259" key="1">
    <source>
        <dbReference type="PROSITE" id="PS50004"/>
    </source>
</evidence>
<sequence>MSQLFNGHLKIRLIEAIDIRPTEWSKRFNNNNGTGEVLLDSYVNVDCDDEYHIGQSSTKPKTNHPIWNEEFQHEVHDGKILGFSLFHDCALPPDDFVANSRLYFSDLNLSVPQDVWIDLEPHGRLHVVIEMKGKIVTEG</sequence>
<dbReference type="WBParaSite" id="PTRK_0000802100.1">
    <property type="protein sequence ID" value="PTRK_0000802100.1"/>
    <property type="gene ID" value="PTRK_0000802100"/>
</dbReference>
<accession>A0A0N4ZJB6</accession>
<dbReference type="PROSITE" id="PS50004">
    <property type="entry name" value="C2"/>
    <property type="match status" value="1"/>
</dbReference>
<dbReference type="InterPro" id="IPR000008">
    <property type="entry name" value="C2_dom"/>
</dbReference>
<keyword evidence="2" id="KW-1185">Reference proteome</keyword>
<dbReference type="Pfam" id="PF00168">
    <property type="entry name" value="C2"/>
    <property type="match status" value="1"/>
</dbReference>
<protein>
    <submittedName>
        <fullName evidence="3">C2 domain-containing protein</fullName>
    </submittedName>
</protein>
<dbReference type="InterPro" id="IPR035892">
    <property type="entry name" value="C2_domain_sf"/>
</dbReference>
<dbReference type="FunFam" id="2.60.40.150:FF:000056">
    <property type="entry name" value="Protein kinase C epsilon"/>
    <property type="match status" value="1"/>
</dbReference>
<reference evidence="3" key="1">
    <citation type="submission" date="2017-02" db="UniProtKB">
        <authorList>
            <consortium name="WormBaseParasite"/>
        </authorList>
    </citation>
    <scope>IDENTIFICATION</scope>
</reference>
<dbReference type="CDD" id="cd04014">
    <property type="entry name" value="C2_PKC_epsilon"/>
    <property type="match status" value="1"/>
</dbReference>